<accession>A0ABT9N1T4</accession>
<evidence type="ECO:0000313" key="3">
    <source>
        <dbReference type="Proteomes" id="UP001240984"/>
    </source>
</evidence>
<dbReference type="RefSeq" id="WP_306835037.1">
    <property type="nucleotide sequence ID" value="NZ_JAUSRA010000001.1"/>
</dbReference>
<gene>
    <name evidence="2" type="ORF">J2S43_006166</name>
</gene>
<dbReference type="Proteomes" id="UP001240984">
    <property type="component" value="Unassembled WGS sequence"/>
</dbReference>
<sequence length="306" mass="33954">MIRRDSVPRQLTIVPFRADQAVAQGLVTREQLRSAAWRRLFHGVYVEAASFAANDHRMWCEAAALVLPSGGAISETSAAFLWGATGPRRNAPVIVTVPHARRLRSRPRLAVRHGSVPAEDLASFAGLPVTSPARTAFDLGRRPDRRFAIMMLDAILHRKVVRLDRLRAFVASRSSWPGAAVVAARLEEAEPLTESPMETLLRLLITDAGLPRPVSQHDATTAGGRWLARVDLAYPELGIAIEYDGDHHRDPQTFQNDIARIRNLEEAGWLVLRFTANDVLRQPARTVRSIATARRRRSAEGGAWRP</sequence>
<comment type="caution">
    <text evidence="2">The sequence shown here is derived from an EMBL/GenBank/DDBJ whole genome shotgun (WGS) entry which is preliminary data.</text>
</comment>
<evidence type="ECO:0000259" key="1">
    <source>
        <dbReference type="Pfam" id="PF04480"/>
    </source>
</evidence>
<dbReference type="Pfam" id="PF04480">
    <property type="entry name" value="DUF559"/>
    <property type="match status" value="1"/>
</dbReference>
<proteinExistence type="predicted"/>
<dbReference type="EMBL" id="JAUSRA010000001">
    <property type="protein sequence ID" value="MDP9797654.1"/>
    <property type="molecule type" value="Genomic_DNA"/>
</dbReference>
<dbReference type="InterPro" id="IPR007569">
    <property type="entry name" value="DUF559"/>
</dbReference>
<reference evidence="2 3" key="1">
    <citation type="submission" date="2023-07" db="EMBL/GenBank/DDBJ databases">
        <title>Sequencing the genomes of 1000 actinobacteria strains.</title>
        <authorList>
            <person name="Klenk H.-P."/>
        </authorList>
    </citation>
    <scope>NUCLEOTIDE SEQUENCE [LARGE SCALE GENOMIC DNA]</scope>
    <source>
        <strain evidence="2 3">DSM 44710</strain>
    </source>
</reference>
<evidence type="ECO:0000313" key="2">
    <source>
        <dbReference type="EMBL" id="MDP9797654.1"/>
    </source>
</evidence>
<name>A0ABT9N1T4_9ACTN</name>
<feature type="domain" description="DUF559" evidence="1">
    <location>
        <begin position="230"/>
        <end position="292"/>
    </location>
</feature>
<protein>
    <recommendedName>
        <fullName evidence="1">DUF559 domain-containing protein</fullName>
    </recommendedName>
</protein>
<dbReference type="SUPFAM" id="SSF52980">
    <property type="entry name" value="Restriction endonuclease-like"/>
    <property type="match status" value="1"/>
</dbReference>
<dbReference type="InterPro" id="IPR011335">
    <property type="entry name" value="Restrct_endonuc-II-like"/>
</dbReference>
<keyword evidence="3" id="KW-1185">Reference proteome</keyword>
<organism evidence="2 3">
    <name type="scientific">Catenuloplanes nepalensis</name>
    <dbReference type="NCBI Taxonomy" id="587533"/>
    <lineage>
        <taxon>Bacteria</taxon>
        <taxon>Bacillati</taxon>
        <taxon>Actinomycetota</taxon>
        <taxon>Actinomycetes</taxon>
        <taxon>Micromonosporales</taxon>
        <taxon>Micromonosporaceae</taxon>
        <taxon>Catenuloplanes</taxon>
    </lineage>
</organism>
<dbReference type="Gene3D" id="3.40.960.10">
    <property type="entry name" value="VSR Endonuclease"/>
    <property type="match status" value="1"/>
</dbReference>